<dbReference type="AlphaFoldDB" id="A0A1H0IW51"/>
<name>A0A1H0IW51_9BACT</name>
<dbReference type="RefSeq" id="WP_091854295.1">
    <property type="nucleotide sequence ID" value="NZ_FNIW01000017.1"/>
</dbReference>
<sequence>MYGLPSSTLVNRPLYKTAFFEKYNLKAAERDHFDADVSRMAIVAYLSPTKIPALRPGQEVKEFYVLQVQLKQRDYDTKNILLLQKLIPQKIVFALEYDEDVQFCIFHTRLQQSEWKHASEAEIPLKGLTFDDVWNNIVAEIGSLDNAAEETLEQQIINREEREKLLRQIEALEKRCRTEKQTRKKYELHQQLLKLKERIANE</sequence>
<dbReference type="Proteomes" id="UP000199134">
    <property type="component" value="Unassembled WGS sequence"/>
</dbReference>
<accession>A0A1H0IW51</accession>
<evidence type="ECO:0000256" key="1">
    <source>
        <dbReference type="SAM" id="Coils"/>
    </source>
</evidence>
<proteinExistence type="predicted"/>
<dbReference type="InterPro" id="IPR025503">
    <property type="entry name" value="DUF4391"/>
</dbReference>
<keyword evidence="1" id="KW-0175">Coiled coil</keyword>
<gene>
    <name evidence="2" type="ORF">SAMN04487900_1174</name>
</gene>
<evidence type="ECO:0000313" key="3">
    <source>
        <dbReference type="Proteomes" id="UP000199134"/>
    </source>
</evidence>
<organism evidence="2 3">
    <name type="scientific">Prevotella communis</name>
    <dbReference type="NCBI Taxonomy" id="2913614"/>
    <lineage>
        <taxon>Bacteria</taxon>
        <taxon>Pseudomonadati</taxon>
        <taxon>Bacteroidota</taxon>
        <taxon>Bacteroidia</taxon>
        <taxon>Bacteroidales</taxon>
        <taxon>Prevotellaceae</taxon>
        <taxon>Prevotella</taxon>
    </lineage>
</organism>
<protein>
    <recommendedName>
        <fullName evidence="4">DUF4391 domain-containing protein</fullName>
    </recommendedName>
</protein>
<evidence type="ECO:0000313" key="2">
    <source>
        <dbReference type="EMBL" id="SDO35655.1"/>
    </source>
</evidence>
<feature type="coiled-coil region" evidence="1">
    <location>
        <begin position="155"/>
        <end position="189"/>
    </location>
</feature>
<reference evidence="3" key="1">
    <citation type="submission" date="2016-10" db="EMBL/GenBank/DDBJ databases">
        <authorList>
            <person name="de Groot N.N."/>
        </authorList>
    </citation>
    <scope>NUCLEOTIDE SEQUENCE [LARGE SCALE GENOMIC DNA]</scope>
    <source>
        <strain evidence="3">BP1-145</strain>
    </source>
</reference>
<comment type="caution">
    <text evidence="2">The sequence shown here is derived from an EMBL/GenBank/DDBJ whole genome shotgun (WGS) entry which is preliminary data.</text>
</comment>
<dbReference type="Pfam" id="PF14335">
    <property type="entry name" value="DUF4391"/>
    <property type="match status" value="1"/>
</dbReference>
<evidence type="ECO:0008006" key="4">
    <source>
        <dbReference type="Google" id="ProtNLM"/>
    </source>
</evidence>
<dbReference type="EMBL" id="FNIW01000017">
    <property type="protein sequence ID" value="SDO35655.1"/>
    <property type="molecule type" value="Genomic_DNA"/>
</dbReference>
<dbReference type="OrthoDB" id="9805811at2"/>